<dbReference type="RefSeq" id="WP_153734985.1">
    <property type="nucleotide sequence ID" value="NZ_WJNG01000002.1"/>
</dbReference>
<accession>A0A6A8DC08</accession>
<keyword evidence="1" id="KW-0732">Signal</keyword>
<dbReference type="OrthoDB" id="308800at2"/>
<evidence type="ECO:0000256" key="1">
    <source>
        <dbReference type="SAM" id="SignalP"/>
    </source>
</evidence>
<dbReference type="EMBL" id="WJNG01000002">
    <property type="protein sequence ID" value="MRH41311.1"/>
    <property type="molecule type" value="Genomic_DNA"/>
</dbReference>
<evidence type="ECO:0000313" key="3">
    <source>
        <dbReference type="EMBL" id="MRH41311.1"/>
    </source>
</evidence>
<feature type="domain" description="LysM" evidence="2">
    <location>
        <begin position="43"/>
        <end position="88"/>
    </location>
</feature>
<dbReference type="Gene3D" id="3.10.350.10">
    <property type="entry name" value="LysM domain"/>
    <property type="match status" value="1"/>
</dbReference>
<gene>
    <name evidence="3" type="ORF">GH741_01320</name>
</gene>
<proteinExistence type="predicted"/>
<protein>
    <recommendedName>
        <fullName evidence="2">LysM domain-containing protein</fullName>
    </recommendedName>
</protein>
<reference evidence="3" key="1">
    <citation type="submission" date="2019-11" db="EMBL/GenBank/DDBJ databases">
        <authorList>
            <person name="Li J."/>
        </authorList>
    </citation>
    <scope>NUCLEOTIDE SEQUENCE</scope>
    <source>
        <strain evidence="3">B6B</strain>
    </source>
</reference>
<feature type="signal peptide" evidence="1">
    <location>
        <begin position="1"/>
        <end position="27"/>
    </location>
</feature>
<organism evidence="3 4">
    <name type="scientific">Aquibacillus halophilus</name>
    <dbReference type="NCBI Taxonomy" id="930132"/>
    <lineage>
        <taxon>Bacteria</taxon>
        <taxon>Bacillati</taxon>
        <taxon>Bacillota</taxon>
        <taxon>Bacilli</taxon>
        <taxon>Bacillales</taxon>
        <taxon>Bacillaceae</taxon>
        <taxon>Aquibacillus</taxon>
    </lineage>
</organism>
<comment type="caution">
    <text evidence="3">The sequence shown here is derived from an EMBL/GenBank/DDBJ whole genome shotgun (WGS) entry which is preliminary data.</text>
</comment>
<evidence type="ECO:0000259" key="2">
    <source>
        <dbReference type="PROSITE" id="PS51782"/>
    </source>
</evidence>
<dbReference type="AlphaFoldDB" id="A0A6A8DC08"/>
<dbReference type="PROSITE" id="PS51782">
    <property type="entry name" value="LYSM"/>
    <property type="match status" value="1"/>
</dbReference>
<sequence>MNKTKKILAPTVIVGIIFGAAAFSVDAAENTNSNMSIGPTSVAYHTIVPGHSIPEVANSNNKVTVADVIEANPKTNYQNIPTGSKVIIPLD</sequence>
<feature type="chain" id="PRO_5025434187" description="LysM domain-containing protein" evidence="1">
    <location>
        <begin position="28"/>
        <end position="91"/>
    </location>
</feature>
<dbReference type="InterPro" id="IPR036779">
    <property type="entry name" value="LysM_dom_sf"/>
</dbReference>
<dbReference type="InterPro" id="IPR018392">
    <property type="entry name" value="LysM"/>
</dbReference>
<name>A0A6A8DC08_9BACI</name>
<keyword evidence="4" id="KW-1185">Reference proteome</keyword>
<evidence type="ECO:0000313" key="4">
    <source>
        <dbReference type="Proteomes" id="UP000799092"/>
    </source>
</evidence>
<dbReference type="Proteomes" id="UP000799092">
    <property type="component" value="Unassembled WGS sequence"/>
</dbReference>